<dbReference type="EMBL" id="CH474050">
    <property type="protein sequence ID" value="EDL85914.1"/>
    <property type="molecule type" value="Genomic_DNA"/>
</dbReference>
<evidence type="ECO:0000313" key="1">
    <source>
        <dbReference type="EMBL" id="EDL85914.1"/>
    </source>
</evidence>
<organism evidence="1 2">
    <name type="scientific">Rattus norvegicus</name>
    <name type="common">Rat</name>
    <dbReference type="NCBI Taxonomy" id="10116"/>
    <lineage>
        <taxon>Eukaryota</taxon>
        <taxon>Metazoa</taxon>
        <taxon>Chordata</taxon>
        <taxon>Craniata</taxon>
        <taxon>Vertebrata</taxon>
        <taxon>Euteleostomi</taxon>
        <taxon>Mammalia</taxon>
        <taxon>Eutheria</taxon>
        <taxon>Euarchontoglires</taxon>
        <taxon>Glires</taxon>
        <taxon>Rodentia</taxon>
        <taxon>Myomorpha</taxon>
        <taxon>Muroidea</taxon>
        <taxon>Muridae</taxon>
        <taxon>Murinae</taxon>
        <taxon>Rattus</taxon>
    </lineage>
</organism>
<name>A6KI42_RAT</name>
<dbReference type="Proteomes" id="UP000234681">
    <property type="component" value="Chromosome 3"/>
</dbReference>
<reference evidence="1 2" key="1">
    <citation type="submission" date="2005-09" db="EMBL/GenBank/DDBJ databases">
        <authorList>
            <person name="Mural R.J."/>
            <person name="Li P.W."/>
            <person name="Adams M.D."/>
            <person name="Amanatides P.G."/>
            <person name="Baden-Tillson H."/>
            <person name="Barnstead M."/>
            <person name="Chin S.H."/>
            <person name="Dew I."/>
            <person name="Evans C.A."/>
            <person name="Ferriera S."/>
            <person name="Flanigan M."/>
            <person name="Fosler C."/>
            <person name="Glodek A."/>
            <person name="Gu Z."/>
            <person name="Holt R.A."/>
            <person name="Jennings D."/>
            <person name="Kraft C.L."/>
            <person name="Lu F."/>
            <person name="Nguyen T."/>
            <person name="Nusskern D.R."/>
            <person name="Pfannkoch C.M."/>
            <person name="Sitter C."/>
            <person name="Sutton G.G."/>
            <person name="Venter J.C."/>
            <person name="Wang Z."/>
            <person name="Woodage T."/>
            <person name="Zheng X.H."/>
            <person name="Zhong F."/>
        </authorList>
    </citation>
    <scope>NUCLEOTIDE SEQUENCE [LARGE SCALE GENOMIC DNA]</scope>
    <source>
        <strain>BN</strain>
        <strain evidence="2">Sprague-Dawley</strain>
    </source>
</reference>
<dbReference type="AlphaFoldDB" id="A6KI42"/>
<gene>
    <name evidence="1" type="ORF">rCG_37541</name>
</gene>
<accession>A6KI42</accession>
<sequence>MALWYNTCPACDRPLTIQGSENVGCGGSGEQRVTF</sequence>
<evidence type="ECO:0000313" key="2">
    <source>
        <dbReference type="Proteomes" id="UP000234681"/>
    </source>
</evidence>
<protein>
    <submittedName>
        <fullName evidence="1">RCG37541</fullName>
    </submittedName>
</protein>
<proteinExistence type="predicted"/>